<dbReference type="GO" id="GO:0015920">
    <property type="term" value="P:lipopolysaccharide transport"/>
    <property type="evidence" value="ECO:0007669"/>
    <property type="project" value="InterPro"/>
</dbReference>
<dbReference type="PANTHER" id="PTHR30189:SF1">
    <property type="entry name" value="LPS-ASSEMBLY PROTEIN LPTD"/>
    <property type="match status" value="1"/>
</dbReference>
<accession>A0A848EA99</accession>
<dbReference type="GO" id="GO:0009279">
    <property type="term" value="C:cell outer membrane"/>
    <property type="evidence" value="ECO:0007669"/>
    <property type="project" value="UniProtKB-SubCell"/>
</dbReference>
<gene>
    <name evidence="1" type="primary">lptD</name>
    <name evidence="4" type="ORF">GWK16_04050</name>
</gene>
<feature type="domain" description="LptD C-terminal" evidence="3">
    <location>
        <begin position="329"/>
        <end position="683"/>
    </location>
</feature>
<dbReference type="GO" id="GO:1990351">
    <property type="term" value="C:transporter complex"/>
    <property type="evidence" value="ECO:0007669"/>
    <property type="project" value="TreeGrafter"/>
</dbReference>
<sequence length="768" mass="84026" precursor="true">MPQITWRAPFLAALALGAGPAFGQAVVTPPISAPTNIAPVLPGEPPAAAAASAPAPAARPGLPGLTSGSPADDQQPVTFTADEVEYDQNRALVVARGHVEAWQGARVLRADEFTYDRNTGVATARGNVQLIEGDGQIVFADSAVLENQFRDGVLEGLRGLLAQNGRVAANGARRTDGSLFDLSRVVYSSCDPCREDPLAPPIWQLRARTATLDQTARQVRYRDAFIEMAGVPVLWTPYLQHPSGSAPRQSGFLSPTFGITSYLGGFVVTPYYWAIDENQDLVLRPLIATRQAPNLGLEYRRRFNFGEIQADGSIGYLNGDSDTPRGFAGHIFSRGRFAIDENWRAGFDLNRASSEEYLRIFRFGARRLLLTNAYTEGFWGTDSYARIDSSIYQGLRSTDDNSQIPVVFPNIYYDWRAPTDGLGGTFTFDTWNFATFRDAGTDTQRANVRLGYSLPYADSAGGLWTVRAVSDISGYNYTDLAGAPNFSTTANNGGVATGNIRAALDWRMPFIRSAGEYGHHVIEPRLQVVTGPLTGQQTNVPNEDSIDYEFTDANLFNLNRFGGRDRQEGGTRFDYALRGAWHFPNGGMLEGLAGASYRVQNDGGPFYTGSGLENRASDYVGRARVLPVPWLEFMGRGRFAQEDGAVRFLDLSTTVNFDSGTSVSGGYLYTPPVPYLTPVQTRNEIAAGVTQRFGHWRVSAYGRYDLELNRPVAVTATAGYEDECFILEARFLKRFAEDPSTGNLYPANTLLLLRIGLKTIGDFGFRAI</sequence>
<dbReference type="RefSeq" id="WP_170052644.1">
    <property type="nucleotide sequence ID" value="NZ_JABBKX010000001.1"/>
</dbReference>
<evidence type="ECO:0000313" key="5">
    <source>
        <dbReference type="Proteomes" id="UP000548582"/>
    </source>
</evidence>
<keyword evidence="1" id="KW-0732">Signal</keyword>
<dbReference type="Pfam" id="PF04453">
    <property type="entry name" value="LptD"/>
    <property type="match status" value="1"/>
</dbReference>
<protein>
    <recommendedName>
        <fullName evidence="1">LPS-assembly protein LptD</fullName>
    </recommendedName>
</protein>
<dbReference type="Proteomes" id="UP000548582">
    <property type="component" value="Unassembled WGS sequence"/>
</dbReference>
<dbReference type="EMBL" id="JABBKX010000001">
    <property type="protein sequence ID" value="NMJ40400.1"/>
    <property type="molecule type" value="Genomic_DNA"/>
</dbReference>
<evidence type="ECO:0000256" key="2">
    <source>
        <dbReference type="SAM" id="MobiDB-lite"/>
    </source>
</evidence>
<evidence type="ECO:0000256" key="1">
    <source>
        <dbReference type="HAMAP-Rule" id="MF_01411"/>
    </source>
</evidence>
<dbReference type="AlphaFoldDB" id="A0A848EA99"/>
<reference evidence="4 5" key="1">
    <citation type="submission" date="2020-03" db="EMBL/GenBank/DDBJ databases">
        <authorList>
            <person name="Sun Q."/>
        </authorList>
    </citation>
    <scope>NUCLEOTIDE SEQUENCE [LARGE SCALE GENOMIC DNA]</scope>
    <source>
        <strain evidence="4 5">JC162</strain>
    </source>
</reference>
<keyword evidence="1" id="KW-0998">Cell outer membrane</keyword>
<comment type="caution">
    <text evidence="4">The sequence shown here is derived from an EMBL/GenBank/DDBJ whole genome shotgun (WGS) entry which is preliminary data.</text>
</comment>
<dbReference type="InterPro" id="IPR050218">
    <property type="entry name" value="LptD"/>
</dbReference>
<dbReference type="GO" id="GO:0043165">
    <property type="term" value="P:Gram-negative-bacterium-type cell outer membrane assembly"/>
    <property type="evidence" value="ECO:0007669"/>
    <property type="project" value="UniProtKB-UniRule"/>
</dbReference>
<dbReference type="InterPro" id="IPR007543">
    <property type="entry name" value="LptD_C"/>
</dbReference>
<dbReference type="InterPro" id="IPR020889">
    <property type="entry name" value="LipoPS_assembly_LptD"/>
</dbReference>
<feature type="signal peptide" evidence="1">
    <location>
        <begin position="1"/>
        <end position="23"/>
    </location>
</feature>
<dbReference type="Gene3D" id="2.60.450.10">
    <property type="entry name" value="Lipopolysaccharide (LPS) transport protein A like domain"/>
    <property type="match status" value="1"/>
</dbReference>
<comment type="subcellular location">
    <subcellularLocation>
        <location evidence="1">Cell outer membrane</location>
    </subcellularLocation>
</comment>
<name>A0A848EA99_9PROT</name>
<feature type="chain" id="PRO_5033190713" description="LPS-assembly protein LptD" evidence="1">
    <location>
        <begin position="24"/>
        <end position="768"/>
    </location>
</feature>
<organism evidence="4 5">
    <name type="scientific">Neoroseomonas marina</name>
    <dbReference type="NCBI Taxonomy" id="1232220"/>
    <lineage>
        <taxon>Bacteria</taxon>
        <taxon>Pseudomonadati</taxon>
        <taxon>Pseudomonadota</taxon>
        <taxon>Alphaproteobacteria</taxon>
        <taxon>Acetobacterales</taxon>
        <taxon>Acetobacteraceae</taxon>
        <taxon>Neoroseomonas</taxon>
    </lineage>
</organism>
<dbReference type="PANTHER" id="PTHR30189">
    <property type="entry name" value="LPS-ASSEMBLY PROTEIN"/>
    <property type="match status" value="1"/>
</dbReference>
<comment type="subunit">
    <text evidence="1">Component of the lipopolysaccharide transport and assembly complex.</text>
</comment>
<comment type="similarity">
    <text evidence="1">Belongs to the LptD family.</text>
</comment>
<keyword evidence="5" id="KW-1185">Reference proteome</keyword>
<feature type="compositionally biased region" description="Low complexity" evidence="2">
    <location>
        <begin position="45"/>
        <end position="65"/>
    </location>
</feature>
<evidence type="ECO:0000313" key="4">
    <source>
        <dbReference type="EMBL" id="NMJ40400.1"/>
    </source>
</evidence>
<comment type="caution">
    <text evidence="1">Lacks conserved residue(s) required for the propagation of feature annotation.</text>
</comment>
<dbReference type="HAMAP" id="MF_01411">
    <property type="entry name" value="LPS_assembly_LptD"/>
    <property type="match status" value="1"/>
</dbReference>
<keyword evidence="1" id="KW-0472">Membrane</keyword>
<comment type="function">
    <text evidence="1">Involved in the assembly of lipopolysaccharide (LPS) at the surface of the outer membrane.</text>
</comment>
<feature type="region of interest" description="Disordered" evidence="2">
    <location>
        <begin position="45"/>
        <end position="75"/>
    </location>
</feature>
<proteinExistence type="inferred from homology"/>
<evidence type="ECO:0000259" key="3">
    <source>
        <dbReference type="Pfam" id="PF04453"/>
    </source>
</evidence>